<gene>
    <name evidence="4" type="primary">LOC104942229</name>
</gene>
<evidence type="ECO:0000256" key="1">
    <source>
        <dbReference type="SAM" id="MobiDB-lite"/>
    </source>
</evidence>
<organism evidence="3 4">
    <name type="scientific">Notothenia coriiceps</name>
    <name type="common">black rockcod</name>
    <dbReference type="NCBI Taxonomy" id="8208"/>
    <lineage>
        <taxon>Eukaryota</taxon>
        <taxon>Metazoa</taxon>
        <taxon>Chordata</taxon>
        <taxon>Craniata</taxon>
        <taxon>Vertebrata</taxon>
        <taxon>Euteleostomi</taxon>
        <taxon>Actinopterygii</taxon>
        <taxon>Neopterygii</taxon>
        <taxon>Teleostei</taxon>
        <taxon>Neoteleostei</taxon>
        <taxon>Acanthomorphata</taxon>
        <taxon>Eupercaria</taxon>
        <taxon>Perciformes</taxon>
        <taxon>Notothenioidei</taxon>
        <taxon>Nototheniidae</taxon>
        <taxon>Notothenia</taxon>
    </lineage>
</organism>
<dbReference type="AlphaFoldDB" id="A0A6I9MMN2"/>
<evidence type="ECO:0000313" key="4">
    <source>
        <dbReference type="RefSeq" id="XP_010765727.1"/>
    </source>
</evidence>
<keyword evidence="3" id="KW-1185">Reference proteome</keyword>
<dbReference type="RefSeq" id="XP_010765727.1">
    <property type="nucleotide sequence ID" value="XM_010767425.1"/>
</dbReference>
<feature type="compositionally biased region" description="Basic and acidic residues" evidence="1">
    <location>
        <begin position="49"/>
        <end position="64"/>
    </location>
</feature>
<evidence type="ECO:0000313" key="3">
    <source>
        <dbReference type="Proteomes" id="UP000504611"/>
    </source>
</evidence>
<dbReference type="KEGG" id="ncc:104942229"/>
<accession>A0A6I9MMN2</accession>
<name>A0A6I9MMN2_9TELE</name>
<keyword evidence="2" id="KW-0732">Signal</keyword>
<dbReference type="GeneID" id="104942229"/>
<dbReference type="OrthoDB" id="6109at2759"/>
<evidence type="ECO:0000256" key="2">
    <source>
        <dbReference type="SAM" id="SignalP"/>
    </source>
</evidence>
<reference evidence="4" key="1">
    <citation type="submission" date="2025-08" db="UniProtKB">
        <authorList>
            <consortium name="RefSeq"/>
        </authorList>
    </citation>
    <scope>IDENTIFICATION</scope>
    <source>
        <tissue evidence="4">Muscle</tissue>
    </source>
</reference>
<feature type="non-terminal residue" evidence="4">
    <location>
        <position position="76"/>
    </location>
</feature>
<protein>
    <submittedName>
        <fullName evidence="4">Cleavage and polyadenylation specificity factor subunit 1-like</fullName>
    </submittedName>
</protein>
<feature type="signal peptide" evidence="2">
    <location>
        <begin position="1"/>
        <end position="18"/>
    </location>
</feature>
<feature type="chain" id="PRO_5026930908" evidence="2">
    <location>
        <begin position="19"/>
        <end position="76"/>
    </location>
</feature>
<sequence length="76" mass="8683">MPLTLMSVLLQMVTMEAGYLFLGSRLGNSLLLKYTEKLQDTPPEEGNEDQDKEKDKDKPEEPPNKKKRVESSANWT</sequence>
<dbReference type="Proteomes" id="UP000504611">
    <property type="component" value="Unplaced"/>
</dbReference>
<feature type="region of interest" description="Disordered" evidence="1">
    <location>
        <begin position="37"/>
        <end position="76"/>
    </location>
</feature>
<proteinExistence type="predicted"/>